<dbReference type="PANTHER" id="PTHR33179:SF29">
    <property type="entry name" value="OS06G0666400 PROTEIN"/>
    <property type="match status" value="1"/>
</dbReference>
<dbReference type="InterPro" id="IPR008889">
    <property type="entry name" value="VQ"/>
</dbReference>
<feature type="region of interest" description="Disordered" evidence="1">
    <location>
        <begin position="26"/>
        <end position="57"/>
    </location>
</feature>
<evidence type="ECO:0000259" key="2">
    <source>
        <dbReference type="Pfam" id="PF05678"/>
    </source>
</evidence>
<feature type="domain" description="VQ" evidence="2">
    <location>
        <begin position="55"/>
        <end position="80"/>
    </location>
</feature>
<organism evidence="3 4">
    <name type="scientific">Perilla frutescens var. hirtella</name>
    <name type="common">Perilla citriodora</name>
    <name type="synonym">Perilla setoyensis</name>
    <dbReference type="NCBI Taxonomy" id="608512"/>
    <lineage>
        <taxon>Eukaryota</taxon>
        <taxon>Viridiplantae</taxon>
        <taxon>Streptophyta</taxon>
        <taxon>Embryophyta</taxon>
        <taxon>Tracheophyta</taxon>
        <taxon>Spermatophyta</taxon>
        <taxon>Magnoliopsida</taxon>
        <taxon>eudicotyledons</taxon>
        <taxon>Gunneridae</taxon>
        <taxon>Pentapetalae</taxon>
        <taxon>asterids</taxon>
        <taxon>lamiids</taxon>
        <taxon>Lamiales</taxon>
        <taxon>Lamiaceae</taxon>
        <taxon>Nepetoideae</taxon>
        <taxon>Elsholtzieae</taxon>
        <taxon>Perilla</taxon>
    </lineage>
</organism>
<keyword evidence="4" id="KW-1185">Reference proteome</keyword>
<evidence type="ECO:0000313" key="3">
    <source>
        <dbReference type="EMBL" id="KAH6756859.1"/>
    </source>
</evidence>
<sequence>MQNSNYQESSGSINLDHLTFDDVPDFAPSPKASCSGPKGSIGKAIKRRSRASRKAPTTLLTADANNFRALVQQFTGYHSAAPLLRAYKGPINLNFEQCSYYPKGVVEQKQKKVEDYKQLHEELRDEGLRRINNNHNNTGARAAAIDLELFDHQNPRDIDDDALTYDHLELMDNFLGQTEMSGTADYSTVSPAATMDDDGFWGY</sequence>
<reference evidence="3 4" key="1">
    <citation type="journal article" date="2021" name="Nat. Commun.">
        <title>Incipient diploidization of the medicinal plant Perilla within 10,000 years.</title>
        <authorList>
            <person name="Zhang Y."/>
            <person name="Shen Q."/>
            <person name="Leng L."/>
            <person name="Zhang D."/>
            <person name="Chen S."/>
            <person name="Shi Y."/>
            <person name="Ning Z."/>
            <person name="Chen S."/>
        </authorList>
    </citation>
    <scope>NUCLEOTIDE SEQUENCE [LARGE SCALE GENOMIC DNA]</scope>
    <source>
        <strain evidence="4">cv. PC099</strain>
    </source>
</reference>
<proteinExistence type="predicted"/>
<feature type="compositionally biased region" description="Basic residues" evidence="1">
    <location>
        <begin position="44"/>
        <end position="53"/>
    </location>
</feature>
<dbReference type="InterPro" id="IPR039609">
    <property type="entry name" value="VQ_15/22"/>
</dbReference>
<dbReference type="EMBL" id="SDAM02029499">
    <property type="protein sequence ID" value="KAH6756859.1"/>
    <property type="molecule type" value="Genomic_DNA"/>
</dbReference>
<comment type="caution">
    <text evidence="3">The sequence shown here is derived from an EMBL/GenBank/DDBJ whole genome shotgun (WGS) entry which is preliminary data.</text>
</comment>
<gene>
    <name evidence="3" type="ORF">C2S53_000627</name>
</gene>
<evidence type="ECO:0000313" key="4">
    <source>
        <dbReference type="Proteomes" id="UP001190926"/>
    </source>
</evidence>
<name>A0AAD4NY51_PERFH</name>
<dbReference type="PANTHER" id="PTHR33179">
    <property type="entry name" value="VQ MOTIF-CONTAINING PROTEIN"/>
    <property type="match status" value="1"/>
</dbReference>
<dbReference type="Pfam" id="PF05678">
    <property type="entry name" value="VQ"/>
    <property type="match status" value="1"/>
</dbReference>
<accession>A0AAD4NY51</accession>
<dbReference type="Proteomes" id="UP001190926">
    <property type="component" value="Unassembled WGS sequence"/>
</dbReference>
<evidence type="ECO:0000256" key="1">
    <source>
        <dbReference type="SAM" id="MobiDB-lite"/>
    </source>
</evidence>
<protein>
    <submittedName>
        <fullName evidence="3">VQ motif-containing protein</fullName>
    </submittedName>
</protein>
<dbReference type="AlphaFoldDB" id="A0AAD4NY51"/>